<feature type="domain" description="ATP-grasp" evidence="2">
    <location>
        <begin position="72"/>
        <end position="328"/>
    </location>
</feature>
<dbReference type="InterPro" id="IPR040657">
    <property type="entry name" value="GshAB_ATP-grasp"/>
</dbReference>
<dbReference type="InterPro" id="IPR004218">
    <property type="entry name" value="GSHS_ATP-bd"/>
</dbReference>
<keyword evidence="1" id="KW-0067">ATP-binding</keyword>
<dbReference type="GeneID" id="30411963"/>
<dbReference type="PROSITE" id="PS50975">
    <property type="entry name" value="ATP_GRASP"/>
    <property type="match status" value="1"/>
</dbReference>
<dbReference type="GO" id="GO:0004363">
    <property type="term" value="F:glutathione synthase activity"/>
    <property type="evidence" value="ECO:0007669"/>
    <property type="project" value="InterPro"/>
</dbReference>
<evidence type="ECO:0000313" key="4">
    <source>
        <dbReference type="Proteomes" id="UP000094707"/>
    </source>
</evidence>
<evidence type="ECO:0000259" key="2">
    <source>
        <dbReference type="PROSITE" id="PS50975"/>
    </source>
</evidence>
<keyword evidence="4" id="KW-1185">Reference proteome</keyword>
<dbReference type="GO" id="GO:0005737">
    <property type="term" value="C:cytoplasm"/>
    <property type="evidence" value="ECO:0007669"/>
    <property type="project" value="TreeGrafter"/>
</dbReference>
<dbReference type="InterPro" id="IPR011761">
    <property type="entry name" value="ATP-grasp"/>
</dbReference>
<dbReference type="GO" id="GO:0009432">
    <property type="term" value="P:SOS response"/>
    <property type="evidence" value="ECO:0007669"/>
    <property type="project" value="TreeGrafter"/>
</dbReference>
<dbReference type="RefSeq" id="WP_071906809.1">
    <property type="nucleotide sequence ID" value="NZ_LT607756.1"/>
</dbReference>
<accession>A0A1D3L280</accession>
<protein>
    <submittedName>
        <fullName evidence="3">Glutathione biosynthesis bifunctional protein GshAB</fullName>
        <ecNumber evidence="3">6.3.2.2</ecNumber>
    </submittedName>
</protein>
<dbReference type="AlphaFoldDB" id="A0A1D3L280"/>
<gene>
    <name evidence="3" type="primary">gshAB</name>
    <name evidence="3" type="ORF">MCBB_1118</name>
</gene>
<dbReference type="KEGG" id="mcub:MCBB_1118"/>
<dbReference type="PANTHER" id="PTHR21621:SF0">
    <property type="entry name" value="BETA-CITRYLGLUTAMATE SYNTHASE B-RELATED"/>
    <property type="match status" value="1"/>
</dbReference>
<proteinExistence type="predicted"/>
<name>A0A1D3L280_9EURY</name>
<dbReference type="Pfam" id="PF18419">
    <property type="entry name" value="ATP-grasp_6"/>
    <property type="match status" value="1"/>
</dbReference>
<keyword evidence="3" id="KW-0436">Ligase</keyword>
<dbReference type="GO" id="GO:0004357">
    <property type="term" value="F:glutamate-cysteine ligase activity"/>
    <property type="evidence" value="ECO:0007669"/>
    <property type="project" value="UniProtKB-EC"/>
</dbReference>
<dbReference type="Proteomes" id="UP000094707">
    <property type="component" value="Chromosome I"/>
</dbReference>
<organism evidence="3 4">
    <name type="scientific">Methanobacterium congolense</name>
    <dbReference type="NCBI Taxonomy" id="118062"/>
    <lineage>
        <taxon>Archaea</taxon>
        <taxon>Methanobacteriati</taxon>
        <taxon>Methanobacteriota</taxon>
        <taxon>Methanomada group</taxon>
        <taxon>Methanobacteria</taxon>
        <taxon>Methanobacteriales</taxon>
        <taxon>Methanobacteriaceae</taxon>
        <taxon>Methanobacterium</taxon>
    </lineage>
</organism>
<keyword evidence="1" id="KW-0547">Nucleotide-binding</keyword>
<sequence>MSTKNFEGLELSTQILITEALKRGVEVDVLDWEDNFIRLKKGNKVEYVKQATKTSADTYITPLIMENKEVTKLILKKHGINVPKSTTVDNMEEALKKYPNVKGRDIVIKPKSTNFGEGVLILRGLKSHENYKSAVEQALKYDNSVMIEEFIPGKEYRFLVIAGEVLGVMHRVPANVVGDGLHSIRELVAEKNKSPLRGNGHVTPLEKISMGIVEENHLASQGKDANFVPEKGEVVYLRQNSNISTGGDSIDFTDDVLDEYKTIAVDSARAVNAKICGVDMIIQDVKAKPDENNHSIIELNFNPVLYPHNFPCQGQNRHVEKKVLDLLGF</sequence>
<dbReference type="STRING" id="118062.MCBB_1118"/>
<reference evidence="3 4" key="1">
    <citation type="submission" date="2016-08" db="EMBL/GenBank/DDBJ databases">
        <authorList>
            <person name="Seilhamer J.J."/>
        </authorList>
    </citation>
    <scope>NUCLEOTIDE SEQUENCE [LARGE SCALE GENOMIC DNA]</scope>
    <source>
        <strain evidence="3">Buetzberg</strain>
    </source>
</reference>
<evidence type="ECO:0000313" key="3">
    <source>
        <dbReference type="EMBL" id="SCG85676.1"/>
    </source>
</evidence>
<dbReference type="EMBL" id="LT607756">
    <property type="protein sequence ID" value="SCG85676.1"/>
    <property type="molecule type" value="Genomic_DNA"/>
</dbReference>
<dbReference type="OrthoDB" id="67445at2157"/>
<dbReference type="EC" id="6.3.2.2" evidence="3"/>
<dbReference type="Pfam" id="PF02955">
    <property type="entry name" value="GSH-S_ATP"/>
    <property type="match status" value="1"/>
</dbReference>
<dbReference type="SUPFAM" id="SSF56059">
    <property type="entry name" value="Glutathione synthetase ATP-binding domain-like"/>
    <property type="match status" value="1"/>
</dbReference>
<dbReference type="GO" id="GO:0046872">
    <property type="term" value="F:metal ion binding"/>
    <property type="evidence" value="ECO:0007669"/>
    <property type="project" value="InterPro"/>
</dbReference>
<dbReference type="NCBIfam" id="NF002688">
    <property type="entry name" value="PRK02471.1"/>
    <property type="match status" value="1"/>
</dbReference>
<dbReference type="PANTHER" id="PTHR21621">
    <property type="entry name" value="RIBOSOMAL PROTEIN S6 MODIFICATION PROTEIN"/>
    <property type="match status" value="1"/>
</dbReference>
<dbReference type="GO" id="GO:0018169">
    <property type="term" value="F:ribosomal S6-glutamic acid ligase activity"/>
    <property type="evidence" value="ECO:0007669"/>
    <property type="project" value="TreeGrafter"/>
</dbReference>
<dbReference type="PATRIC" id="fig|129848.4.peg.1126"/>
<evidence type="ECO:0000256" key="1">
    <source>
        <dbReference type="PROSITE-ProRule" id="PRU00409"/>
    </source>
</evidence>
<dbReference type="GO" id="GO:0005524">
    <property type="term" value="F:ATP binding"/>
    <property type="evidence" value="ECO:0007669"/>
    <property type="project" value="UniProtKB-UniRule"/>
</dbReference>
<dbReference type="Gene3D" id="3.30.470.20">
    <property type="entry name" value="ATP-grasp fold, B domain"/>
    <property type="match status" value="2"/>
</dbReference>